<proteinExistence type="predicted"/>
<feature type="region of interest" description="Disordered" evidence="1">
    <location>
        <begin position="1"/>
        <end position="40"/>
    </location>
</feature>
<feature type="compositionally biased region" description="Basic and acidic residues" evidence="1">
    <location>
        <begin position="12"/>
        <end position="24"/>
    </location>
</feature>
<dbReference type="Proteomes" id="UP001589718">
    <property type="component" value="Unassembled WGS sequence"/>
</dbReference>
<evidence type="ECO:0008006" key="4">
    <source>
        <dbReference type="Google" id="ProtNLM"/>
    </source>
</evidence>
<organism evidence="2 3">
    <name type="scientific">Streptomyces cremeus</name>
    <dbReference type="NCBI Taxonomy" id="66881"/>
    <lineage>
        <taxon>Bacteria</taxon>
        <taxon>Bacillati</taxon>
        <taxon>Actinomycetota</taxon>
        <taxon>Actinomycetes</taxon>
        <taxon>Kitasatosporales</taxon>
        <taxon>Streptomycetaceae</taxon>
        <taxon>Streptomyces</taxon>
    </lineage>
</organism>
<sequence>MAMNGHGAPPHDGGRAYDGGREDDQSWGPDGEELLPCGRPLYDVWTQHEAAPGAQAPPRAPGGHPADCVHCAAALEDLRTLDDFVQRTRTEDANTPQPDASAVTARVMDLVRLELRPGRTLPLGEPEEDHWIVEAAAAKTLRSAAETVAGVRAGSCRVAPAAGPGADARAPARVTVEVEAGARRALPELADAVRRAVARAADDALGMRVGAVDVLVVDLFDEDGPAAGEEL</sequence>
<keyword evidence="3" id="KW-1185">Reference proteome</keyword>
<comment type="caution">
    <text evidence="2">The sequence shown here is derived from an EMBL/GenBank/DDBJ whole genome shotgun (WGS) entry which is preliminary data.</text>
</comment>
<dbReference type="RefSeq" id="WP_345227305.1">
    <property type="nucleotide sequence ID" value="NZ_BAAAXE010000014.1"/>
</dbReference>
<evidence type="ECO:0000313" key="3">
    <source>
        <dbReference type="Proteomes" id="UP001589718"/>
    </source>
</evidence>
<evidence type="ECO:0000313" key="2">
    <source>
        <dbReference type="EMBL" id="MFB9521452.1"/>
    </source>
</evidence>
<reference evidence="2 3" key="1">
    <citation type="submission" date="2024-09" db="EMBL/GenBank/DDBJ databases">
        <authorList>
            <person name="Sun Q."/>
            <person name="Mori K."/>
        </authorList>
    </citation>
    <scope>NUCLEOTIDE SEQUENCE [LARGE SCALE GENOMIC DNA]</scope>
    <source>
        <strain evidence="2 3">JCM 4362</strain>
    </source>
</reference>
<dbReference type="EMBL" id="JBHMCR010000008">
    <property type="protein sequence ID" value="MFB9521452.1"/>
    <property type="molecule type" value="Genomic_DNA"/>
</dbReference>
<name>A0ABV5PE31_STRCM</name>
<gene>
    <name evidence="2" type="ORF">ACFFTU_16030</name>
</gene>
<protein>
    <recommendedName>
        <fullName evidence="4">Asp23/Gls24 family envelope stress response protein</fullName>
    </recommendedName>
</protein>
<accession>A0ABV5PE31</accession>
<evidence type="ECO:0000256" key="1">
    <source>
        <dbReference type="SAM" id="MobiDB-lite"/>
    </source>
</evidence>